<evidence type="ECO:0000313" key="2">
    <source>
        <dbReference type="Proteomes" id="UP001324115"/>
    </source>
</evidence>
<dbReference type="Proteomes" id="UP001324115">
    <property type="component" value="Unassembled WGS sequence"/>
</dbReference>
<gene>
    <name evidence="1" type="ORF">RGQ29_014099</name>
</gene>
<keyword evidence="2" id="KW-1185">Reference proteome</keyword>
<protein>
    <submittedName>
        <fullName evidence="1">Uncharacterized protein</fullName>
    </submittedName>
</protein>
<evidence type="ECO:0000313" key="1">
    <source>
        <dbReference type="EMBL" id="KAK4595875.1"/>
    </source>
</evidence>
<accession>A0AAN7FL07</accession>
<comment type="caution">
    <text evidence="1">The sequence shown here is derived from an EMBL/GenBank/DDBJ whole genome shotgun (WGS) entry which is preliminary data.</text>
</comment>
<name>A0AAN7FL07_QUERU</name>
<dbReference type="AlphaFoldDB" id="A0AAN7FL07"/>
<reference evidence="1 2" key="1">
    <citation type="journal article" date="2023" name="G3 (Bethesda)">
        <title>A haplotype-resolved chromosome-scale genome for Quercus rubra L. provides insights into the genetics of adaptive traits for red oak species.</title>
        <authorList>
            <person name="Kapoor B."/>
            <person name="Jenkins J."/>
            <person name="Schmutz J."/>
            <person name="Zhebentyayeva T."/>
            <person name="Kuelheim C."/>
            <person name="Coggeshall M."/>
            <person name="Heim C."/>
            <person name="Lasky J.R."/>
            <person name="Leites L."/>
            <person name="Islam-Faridi N."/>
            <person name="Romero-Severson J."/>
            <person name="DeLeo V.L."/>
            <person name="Lucas S.M."/>
            <person name="Lazic D."/>
            <person name="Gailing O."/>
            <person name="Carlson J."/>
            <person name="Staton M."/>
        </authorList>
    </citation>
    <scope>NUCLEOTIDE SEQUENCE [LARGE SCALE GENOMIC DNA]</scope>
    <source>
        <strain evidence="1">Pseudo-F2</strain>
    </source>
</reference>
<sequence length="366" mass="39590">MIDACVRETKDPVGTSFLAGNEAENCADSSMKNVDTDVHDLKESSPLVGCSVRDLMRRKRSHLVEPHEGGSGRTKKMLLEGEQREGLFLCPIKNDELDKIPIESLNLKKSLAGQQTNFCETYEVKAAHSDSSLYGKLPLLYSSDFLSQASRLKDGHSGSHEKVGDEVRIGANATPVDFAATSPQVHTQAWTSKPKTIDSAASMGHSQIYNVKESGVTGMAIERFRQIDAVASSCLQTGLVECEVSGADCSMYGSGHKDEPSLGWLHDKSFENLAGTNATTESMDLQNQNCRGGKQLGDFVLSGFGSSESVVVNTQAKCTELIGMTFCKKPPIADWTDRAFENASFTLTISHPEEDNFDGSSGCKVS</sequence>
<dbReference type="EMBL" id="JAXUIC010000003">
    <property type="protein sequence ID" value="KAK4595875.1"/>
    <property type="molecule type" value="Genomic_DNA"/>
</dbReference>
<proteinExistence type="predicted"/>
<organism evidence="1 2">
    <name type="scientific">Quercus rubra</name>
    <name type="common">Northern red oak</name>
    <name type="synonym">Quercus borealis</name>
    <dbReference type="NCBI Taxonomy" id="3512"/>
    <lineage>
        <taxon>Eukaryota</taxon>
        <taxon>Viridiplantae</taxon>
        <taxon>Streptophyta</taxon>
        <taxon>Embryophyta</taxon>
        <taxon>Tracheophyta</taxon>
        <taxon>Spermatophyta</taxon>
        <taxon>Magnoliopsida</taxon>
        <taxon>eudicotyledons</taxon>
        <taxon>Gunneridae</taxon>
        <taxon>Pentapetalae</taxon>
        <taxon>rosids</taxon>
        <taxon>fabids</taxon>
        <taxon>Fagales</taxon>
        <taxon>Fagaceae</taxon>
        <taxon>Quercus</taxon>
    </lineage>
</organism>